<proteinExistence type="inferred from homology"/>
<organism evidence="3 4">
    <name type="scientific">Streptomyces populi</name>
    <dbReference type="NCBI Taxonomy" id="2058924"/>
    <lineage>
        <taxon>Bacteria</taxon>
        <taxon>Bacillati</taxon>
        <taxon>Actinomycetota</taxon>
        <taxon>Actinomycetes</taxon>
        <taxon>Kitasatosporales</taxon>
        <taxon>Streptomycetaceae</taxon>
        <taxon>Streptomyces</taxon>
    </lineage>
</organism>
<keyword evidence="4" id="KW-1185">Reference proteome</keyword>
<evidence type="ECO:0000256" key="1">
    <source>
        <dbReference type="ARBA" id="ARBA00007169"/>
    </source>
</evidence>
<dbReference type="InterPro" id="IPR001031">
    <property type="entry name" value="Thioesterase"/>
</dbReference>
<sequence>MSTDVPNPWLRGYFPRPGAGRRVVFFPHGGGSASFYRPLVRDLPDGVEGMVVQYPGREDRVDDPCCTDMPGLVEPLAKALTQLDDKPVWFFGHSMGASVAHEAARLLRKAGETLPERLVVSGRPGPARQRPDDKHLDDERLWADVCRLGGTDRRLLQLPGVREMVLPVLRADYRLVGTYRPEPGRDLPVPVSVCYGTEDPEVDAAGAAAWAEVTSAPTELTGFPGGHFYLRGTSQAELTHWLARRLHGRPQHVHADPEGRNRG</sequence>
<comment type="similarity">
    <text evidence="1">Belongs to the thioesterase family.</text>
</comment>
<protein>
    <submittedName>
        <fullName evidence="3">Thioesterase</fullName>
    </submittedName>
</protein>
<dbReference type="SUPFAM" id="SSF53474">
    <property type="entry name" value="alpha/beta-Hydrolases"/>
    <property type="match status" value="1"/>
</dbReference>
<dbReference type="PANTHER" id="PTHR11487">
    <property type="entry name" value="THIOESTERASE"/>
    <property type="match status" value="1"/>
</dbReference>
<dbReference type="Gene3D" id="3.40.50.1820">
    <property type="entry name" value="alpha/beta hydrolase"/>
    <property type="match status" value="1"/>
</dbReference>
<dbReference type="InterPro" id="IPR012223">
    <property type="entry name" value="TEII"/>
</dbReference>
<dbReference type="OrthoDB" id="8480037at2"/>
<feature type="domain" description="Thioesterase" evidence="2">
    <location>
        <begin position="22"/>
        <end position="236"/>
    </location>
</feature>
<dbReference type="InterPro" id="IPR029058">
    <property type="entry name" value="AB_hydrolase_fold"/>
</dbReference>
<gene>
    <name evidence="3" type="ORF">CW362_17345</name>
</gene>
<dbReference type="RefSeq" id="WP_103550391.1">
    <property type="nucleotide sequence ID" value="NZ_JBHJSK010000002.1"/>
</dbReference>
<evidence type="ECO:0000313" key="4">
    <source>
        <dbReference type="Proteomes" id="UP000236178"/>
    </source>
</evidence>
<dbReference type="EMBL" id="PJOS01000030">
    <property type="protein sequence ID" value="PKT71696.1"/>
    <property type="molecule type" value="Genomic_DNA"/>
</dbReference>
<evidence type="ECO:0000313" key="3">
    <source>
        <dbReference type="EMBL" id="PKT71696.1"/>
    </source>
</evidence>
<reference evidence="3 4" key="1">
    <citation type="submission" date="2017-12" db="EMBL/GenBank/DDBJ databases">
        <title>Streptomyces populusis sp. nov., a novel endophytic actinobacterium isolated from stems of Populus adenopoda Maxim.</title>
        <authorList>
            <person name="Wang Z."/>
        </authorList>
    </citation>
    <scope>NUCLEOTIDE SEQUENCE [LARGE SCALE GENOMIC DNA]</scope>
    <source>
        <strain evidence="3 4">A249</strain>
    </source>
</reference>
<comment type="caution">
    <text evidence="3">The sequence shown here is derived from an EMBL/GenBank/DDBJ whole genome shotgun (WGS) entry which is preliminary data.</text>
</comment>
<accession>A0A2I0SP32</accession>
<dbReference type="Proteomes" id="UP000236178">
    <property type="component" value="Unassembled WGS sequence"/>
</dbReference>
<evidence type="ECO:0000259" key="2">
    <source>
        <dbReference type="Pfam" id="PF00975"/>
    </source>
</evidence>
<dbReference type="Pfam" id="PF00975">
    <property type="entry name" value="Thioesterase"/>
    <property type="match status" value="1"/>
</dbReference>
<dbReference type="PANTHER" id="PTHR11487:SF0">
    <property type="entry name" value="S-ACYL FATTY ACID SYNTHASE THIOESTERASE, MEDIUM CHAIN"/>
    <property type="match status" value="1"/>
</dbReference>
<dbReference type="GO" id="GO:0008610">
    <property type="term" value="P:lipid biosynthetic process"/>
    <property type="evidence" value="ECO:0007669"/>
    <property type="project" value="TreeGrafter"/>
</dbReference>
<dbReference type="AlphaFoldDB" id="A0A2I0SP32"/>
<name>A0A2I0SP32_9ACTN</name>